<dbReference type="PANTHER" id="PTHR43537:SF24">
    <property type="entry name" value="GLUCONATE OPERON TRANSCRIPTIONAL REPRESSOR"/>
    <property type="match status" value="1"/>
</dbReference>
<proteinExistence type="predicted"/>
<evidence type="ECO:0000256" key="1">
    <source>
        <dbReference type="ARBA" id="ARBA00023015"/>
    </source>
</evidence>
<dbReference type="Proteomes" id="UP001366166">
    <property type="component" value="Chromosome"/>
</dbReference>
<gene>
    <name evidence="6" type="ORF">FAK_30830</name>
</gene>
<dbReference type="Pfam" id="PF07729">
    <property type="entry name" value="FCD"/>
    <property type="match status" value="1"/>
</dbReference>
<dbReference type="SMART" id="SM00345">
    <property type="entry name" value="HTH_GNTR"/>
    <property type="match status" value="1"/>
</dbReference>
<evidence type="ECO:0000256" key="3">
    <source>
        <dbReference type="ARBA" id="ARBA00023163"/>
    </source>
</evidence>
<organism evidence="6 7">
    <name type="scientific">Desulfoferula mesophila</name>
    <dbReference type="NCBI Taxonomy" id="3058419"/>
    <lineage>
        <taxon>Bacteria</taxon>
        <taxon>Pseudomonadati</taxon>
        <taxon>Thermodesulfobacteriota</taxon>
        <taxon>Desulfarculia</taxon>
        <taxon>Desulfarculales</taxon>
        <taxon>Desulfarculaceae</taxon>
        <taxon>Desulfoferula</taxon>
    </lineage>
</organism>
<reference evidence="7" key="1">
    <citation type="journal article" date="2023" name="Arch. Microbiol.">
        <title>Desulfoferula mesophilus gen. nov. sp. nov., a mesophilic sulfate-reducing bacterium isolated from a brackish lake sediment.</title>
        <authorList>
            <person name="Watanabe T."/>
            <person name="Yabe T."/>
            <person name="Tsuji J.M."/>
            <person name="Fukui M."/>
        </authorList>
    </citation>
    <scope>NUCLEOTIDE SEQUENCE [LARGE SCALE GENOMIC DNA]</scope>
    <source>
        <strain evidence="7">12FAK</strain>
    </source>
</reference>
<evidence type="ECO:0008006" key="8">
    <source>
        <dbReference type="Google" id="ProtNLM"/>
    </source>
</evidence>
<feature type="domain" description="HTH gntR-type" evidence="4">
    <location>
        <begin position="5"/>
        <end position="63"/>
    </location>
</feature>
<dbReference type="EMBL" id="AP028679">
    <property type="protein sequence ID" value="BEQ16017.1"/>
    <property type="molecule type" value="Genomic_DNA"/>
</dbReference>
<protein>
    <recommendedName>
        <fullName evidence="8">Transcriptional regulator, GntR family</fullName>
    </recommendedName>
</protein>
<keyword evidence="1" id="KW-0805">Transcription regulation</keyword>
<dbReference type="KEGG" id="dmp:FAK_30830"/>
<keyword evidence="7" id="KW-1185">Reference proteome</keyword>
<dbReference type="InterPro" id="IPR008920">
    <property type="entry name" value="TF_FadR/GntR_C"/>
</dbReference>
<keyword evidence="3" id="KW-0804">Transcription</keyword>
<dbReference type="Pfam" id="PF00392">
    <property type="entry name" value="GntR"/>
    <property type="match status" value="1"/>
</dbReference>
<dbReference type="InterPro" id="IPR036390">
    <property type="entry name" value="WH_DNA-bd_sf"/>
</dbReference>
<evidence type="ECO:0000313" key="6">
    <source>
        <dbReference type="EMBL" id="BEQ16017.1"/>
    </source>
</evidence>
<name>A0AAU9F4H7_9BACT</name>
<dbReference type="SMART" id="SM00895">
    <property type="entry name" value="FCD"/>
    <property type="match status" value="1"/>
</dbReference>
<dbReference type="GO" id="GO:0003677">
    <property type="term" value="F:DNA binding"/>
    <property type="evidence" value="ECO:0007669"/>
    <property type="project" value="UniProtKB-KW"/>
</dbReference>
<dbReference type="InterPro" id="IPR000524">
    <property type="entry name" value="Tscrpt_reg_HTH_GntR"/>
</dbReference>
<evidence type="ECO:0000259" key="5">
    <source>
        <dbReference type="SMART" id="SM00895"/>
    </source>
</evidence>
<dbReference type="InterPro" id="IPR011711">
    <property type="entry name" value="GntR_C"/>
</dbReference>
<accession>A0AAU9F4H7</accession>
<dbReference type="AlphaFoldDB" id="A0AAU9F4H7"/>
<dbReference type="SUPFAM" id="SSF46785">
    <property type="entry name" value="Winged helix' DNA-binding domain"/>
    <property type="match status" value="1"/>
</dbReference>
<dbReference type="Gene3D" id="1.10.10.10">
    <property type="entry name" value="Winged helix-like DNA-binding domain superfamily/Winged helix DNA-binding domain"/>
    <property type="match status" value="1"/>
</dbReference>
<evidence type="ECO:0000256" key="2">
    <source>
        <dbReference type="ARBA" id="ARBA00023125"/>
    </source>
</evidence>
<dbReference type="Gene3D" id="1.20.120.530">
    <property type="entry name" value="GntR ligand-binding domain-like"/>
    <property type="match status" value="1"/>
</dbReference>
<keyword evidence="2" id="KW-0238">DNA-binding</keyword>
<dbReference type="GO" id="GO:0003700">
    <property type="term" value="F:DNA-binding transcription factor activity"/>
    <property type="evidence" value="ECO:0007669"/>
    <property type="project" value="InterPro"/>
</dbReference>
<evidence type="ECO:0000313" key="7">
    <source>
        <dbReference type="Proteomes" id="UP001366166"/>
    </source>
</evidence>
<feature type="domain" description="GntR C-terminal" evidence="5">
    <location>
        <begin position="74"/>
        <end position="196"/>
    </location>
</feature>
<dbReference type="InterPro" id="IPR036388">
    <property type="entry name" value="WH-like_DNA-bd_sf"/>
</dbReference>
<evidence type="ECO:0000259" key="4">
    <source>
        <dbReference type="SMART" id="SM00345"/>
    </source>
</evidence>
<dbReference type="RefSeq" id="WP_338601250.1">
    <property type="nucleotide sequence ID" value="NZ_AP028679.1"/>
</dbReference>
<dbReference type="SUPFAM" id="SSF48008">
    <property type="entry name" value="GntR ligand-binding domain-like"/>
    <property type="match status" value="1"/>
</dbReference>
<sequence>MTEIATEAIKEAVLQGHYKPGKRLIPAQLESELNLGRVAIREALRELTGSGLVVSVPNKGAIVAEAVDAEEMREVFEIRYDLEGKACELAATRISEEELSKLERLNVDLAGYQENPREYFLLNRKFHLDFYRASGWDFLCHIIAQLFDRVLVFRSIHPISQDSIPSYVDHHAELLAAARKRDGSRAKEVMTRHLESGYQSFLSILKKNDLRG</sequence>
<dbReference type="PANTHER" id="PTHR43537">
    <property type="entry name" value="TRANSCRIPTIONAL REGULATOR, GNTR FAMILY"/>
    <property type="match status" value="1"/>
</dbReference>